<evidence type="ECO:0000313" key="7">
    <source>
        <dbReference type="EMBL" id="AZZ54949.1"/>
    </source>
</evidence>
<evidence type="ECO:0000256" key="1">
    <source>
        <dbReference type="ARBA" id="ARBA00023015"/>
    </source>
</evidence>
<dbReference type="Pfam" id="PF00440">
    <property type="entry name" value="TetR_N"/>
    <property type="match status" value="1"/>
</dbReference>
<evidence type="ECO:0000259" key="6">
    <source>
        <dbReference type="PROSITE" id="PS50977"/>
    </source>
</evidence>
<feature type="region of interest" description="Disordered" evidence="5">
    <location>
        <begin position="80"/>
        <end position="144"/>
    </location>
</feature>
<evidence type="ECO:0000256" key="2">
    <source>
        <dbReference type="ARBA" id="ARBA00023125"/>
    </source>
</evidence>
<dbReference type="RefSeq" id="WP_104354134.1">
    <property type="nucleotide sequence ID" value="NZ_CP028130.1"/>
</dbReference>
<keyword evidence="3" id="KW-0804">Transcription</keyword>
<dbReference type="Proteomes" id="UP000283946">
    <property type="component" value="Chromosome"/>
</dbReference>
<protein>
    <submittedName>
        <fullName evidence="7">TetR/AcrR family transcriptional regulator</fullName>
    </submittedName>
</protein>
<accession>A0AAD2PTV1</accession>
<dbReference type="GO" id="GO:0003700">
    <property type="term" value="F:DNA-binding transcription factor activity"/>
    <property type="evidence" value="ECO:0007669"/>
    <property type="project" value="TreeGrafter"/>
</dbReference>
<dbReference type="SUPFAM" id="SSF46689">
    <property type="entry name" value="Homeodomain-like"/>
    <property type="match status" value="1"/>
</dbReference>
<feature type="domain" description="HTH tetR-type" evidence="6">
    <location>
        <begin position="8"/>
        <end position="68"/>
    </location>
</feature>
<evidence type="ECO:0000256" key="3">
    <source>
        <dbReference type="ARBA" id="ARBA00023163"/>
    </source>
</evidence>
<dbReference type="EMBL" id="CP028130">
    <property type="protein sequence ID" value="AZZ54949.1"/>
    <property type="molecule type" value="Genomic_DNA"/>
</dbReference>
<name>A0AAD2PTV1_9MICO</name>
<dbReference type="InterPro" id="IPR009057">
    <property type="entry name" value="Homeodomain-like_sf"/>
</dbReference>
<dbReference type="PANTHER" id="PTHR30055:SF234">
    <property type="entry name" value="HTH-TYPE TRANSCRIPTIONAL REGULATOR BETI"/>
    <property type="match status" value="1"/>
</dbReference>
<dbReference type="PROSITE" id="PS50977">
    <property type="entry name" value="HTH_TETR_2"/>
    <property type="match status" value="1"/>
</dbReference>
<organism evidence="7 8">
    <name type="scientific">Rathayibacter iranicus</name>
    <dbReference type="NCBI Taxonomy" id="59737"/>
    <lineage>
        <taxon>Bacteria</taxon>
        <taxon>Bacillati</taxon>
        <taxon>Actinomycetota</taxon>
        <taxon>Actinomycetes</taxon>
        <taxon>Micrococcales</taxon>
        <taxon>Microbacteriaceae</taxon>
        <taxon>Rathayibacter</taxon>
    </lineage>
</organism>
<dbReference type="KEGG" id="ria:C7V51_02920"/>
<dbReference type="InterPro" id="IPR050109">
    <property type="entry name" value="HTH-type_TetR-like_transc_reg"/>
</dbReference>
<feature type="compositionally biased region" description="Polar residues" evidence="5">
    <location>
        <begin position="134"/>
        <end position="144"/>
    </location>
</feature>
<reference evidence="7 8" key="1">
    <citation type="submission" date="2018-03" db="EMBL/GenBank/DDBJ databases">
        <title>Bacteriophage NCPPB3778 and a type I-E CRISPR drive the evolution of the US Biological Select Agent, Rathayibacter toxicus.</title>
        <authorList>
            <person name="Davis E.W.II."/>
            <person name="Tabima J.F."/>
            <person name="Weisberg A.J."/>
            <person name="Dantas Lopes L."/>
            <person name="Wiseman M.S."/>
            <person name="Wiseman M.S."/>
            <person name="Pupko T."/>
            <person name="Belcher M.S."/>
            <person name="Sechler A.J."/>
            <person name="Tancos M.A."/>
            <person name="Schroeder B.K."/>
            <person name="Murray T.D."/>
            <person name="Luster D.G."/>
            <person name="Schneider W.L."/>
            <person name="Rogers E."/>
            <person name="Andreote F.D."/>
            <person name="Grunwald N.J."/>
            <person name="Putnam M.L."/>
            <person name="Chang J.H."/>
        </authorList>
    </citation>
    <scope>NUCLEOTIDE SEQUENCE [LARGE SCALE GENOMIC DNA]</scope>
    <source>
        <strain evidence="7 8">NCCPB 2253</strain>
    </source>
</reference>
<keyword evidence="1" id="KW-0805">Transcription regulation</keyword>
<dbReference type="Gene3D" id="1.10.357.10">
    <property type="entry name" value="Tetracycline Repressor, domain 2"/>
    <property type="match status" value="1"/>
</dbReference>
<dbReference type="PANTHER" id="PTHR30055">
    <property type="entry name" value="HTH-TYPE TRANSCRIPTIONAL REGULATOR RUTR"/>
    <property type="match status" value="1"/>
</dbReference>
<keyword evidence="2 4" id="KW-0238">DNA-binding</keyword>
<proteinExistence type="predicted"/>
<gene>
    <name evidence="7" type="ORF">C7V51_02920</name>
</gene>
<dbReference type="PRINTS" id="PR00455">
    <property type="entry name" value="HTHTETR"/>
</dbReference>
<evidence type="ECO:0000256" key="4">
    <source>
        <dbReference type="PROSITE-ProRule" id="PRU00335"/>
    </source>
</evidence>
<dbReference type="AlphaFoldDB" id="A0AAD2PTV1"/>
<evidence type="ECO:0000313" key="8">
    <source>
        <dbReference type="Proteomes" id="UP000283946"/>
    </source>
</evidence>
<dbReference type="GO" id="GO:0000976">
    <property type="term" value="F:transcription cis-regulatory region binding"/>
    <property type="evidence" value="ECO:0007669"/>
    <property type="project" value="TreeGrafter"/>
</dbReference>
<evidence type="ECO:0000256" key="5">
    <source>
        <dbReference type="SAM" id="MobiDB-lite"/>
    </source>
</evidence>
<sequence length="144" mass="15755">MPRQHQGKVTYMKILTAAREIIAEQGRDRFTTGDITVRAGVSIGTCYRHFPDRAALLEVLLTSSPCLEQAEQDALTAAVRLGPVNDPEVRPMQRPPRRPPPPQPGDAGGETHHRRLASPLTTGRRTAHSESETTDVSPTSKESP</sequence>
<feature type="DNA-binding region" description="H-T-H motif" evidence="4">
    <location>
        <begin position="31"/>
        <end position="50"/>
    </location>
</feature>
<dbReference type="InterPro" id="IPR001647">
    <property type="entry name" value="HTH_TetR"/>
</dbReference>